<evidence type="ECO:0000256" key="4">
    <source>
        <dbReference type="ARBA" id="ARBA00022989"/>
    </source>
</evidence>
<dbReference type="PANTHER" id="PTHR31501">
    <property type="entry name" value="CALCIUM RELEASE-ACTIVATED CALCIUM CHANNEL PROTEIN 1"/>
    <property type="match status" value="1"/>
</dbReference>
<evidence type="ECO:0000256" key="2">
    <source>
        <dbReference type="ARBA" id="ARBA00008062"/>
    </source>
</evidence>
<evidence type="ECO:0000256" key="6">
    <source>
        <dbReference type="SAM" id="Phobius"/>
    </source>
</evidence>
<accession>A0ABR2YM22</accession>
<keyword evidence="4 6" id="KW-1133">Transmembrane helix</keyword>
<comment type="subcellular location">
    <subcellularLocation>
        <location evidence="1">Membrane</location>
        <topology evidence="1">Multi-pass membrane protein</topology>
    </subcellularLocation>
</comment>
<feature type="transmembrane region" description="Helical" evidence="6">
    <location>
        <begin position="103"/>
        <end position="127"/>
    </location>
</feature>
<protein>
    <submittedName>
        <fullName evidence="7">Uncharacterized protein</fullName>
    </submittedName>
</protein>
<feature type="transmembrane region" description="Helical" evidence="6">
    <location>
        <begin position="186"/>
        <end position="207"/>
    </location>
</feature>
<proteinExistence type="inferred from homology"/>
<organism evidence="7 8">
    <name type="scientific">Coccomyxa subellipsoidea</name>
    <dbReference type="NCBI Taxonomy" id="248742"/>
    <lineage>
        <taxon>Eukaryota</taxon>
        <taxon>Viridiplantae</taxon>
        <taxon>Chlorophyta</taxon>
        <taxon>core chlorophytes</taxon>
        <taxon>Trebouxiophyceae</taxon>
        <taxon>Trebouxiophyceae incertae sedis</taxon>
        <taxon>Coccomyxaceae</taxon>
        <taxon>Coccomyxa</taxon>
    </lineage>
</organism>
<dbReference type="Gene3D" id="1.20.140.140">
    <property type="entry name" value="Calcium release-activated calcium channel protein Orai"/>
    <property type="match status" value="1"/>
</dbReference>
<keyword evidence="8" id="KW-1185">Reference proteome</keyword>
<feature type="transmembrane region" description="Helical" evidence="6">
    <location>
        <begin position="73"/>
        <end position="91"/>
    </location>
</feature>
<reference evidence="7 8" key="1">
    <citation type="journal article" date="2024" name="Nat. Commun.">
        <title>Phylogenomics reveals the evolutionary origins of lichenization in chlorophyte algae.</title>
        <authorList>
            <person name="Puginier C."/>
            <person name="Libourel C."/>
            <person name="Otte J."/>
            <person name="Skaloud P."/>
            <person name="Haon M."/>
            <person name="Grisel S."/>
            <person name="Petersen M."/>
            <person name="Berrin J.G."/>
            <person name="Delaux P.M."/>
            <person name="Dal Grande F."/>
            <person name="Keller J."/>
        </authorList>
    </citation>
    <scope>NUCLEOTIDE SEQUENCE [LARGE SCALE GENOMIC DNA]</scope>
    <source>
        <strain evidence="7 8">SAG 216-7</strain>
    </source>
</reference>
<dbReference type="InterPro" id="IPR012446">
    <property type="entry name" value="CRAC_channel"/>
</dbReference>
<dbReference type="InterPro" id="IPR038350">
    <property type="entry name" value="Orai_sf"/>
</dbReference>
<evidence type="ECO:0000256" key="5">
    <source>
        <dbReference type="ARBA" id="ARBA00023136"/>
    </source>
</evidence>
<evidence type="ECO:0000313" key="8">
    <source>
        <dbReference type="Proteomes" id="UP001491310"/>
    </source>
</evidence>
<comment type="caution">
    <text evidence="7">The sequence shown here is derived from an EMBL/GenBank/DDBJ whole genome shotgun (WGS) entry which is preliminary data.</text>
</comment>
<evidence type="ECO:0000256" key="1">
    <source>
        <dbReference type="ARBA" id="ARBA00004141"/>
    </source>
</evidence>
<dbReference type="PANTHER" id="PTHR31501:SF7">
    <property type="entry name" value="CALCIUM RELEASE-ACTIVATED CALCIUM CHANNEL PROTEIN 1"/>
    <property type="match status" value="1"/>
</dbReference>
<gene>
    <name evidence="7" type="ORF">WJX75_002762</name>
</gene>
<dbReference type="Proteomes" id="UP001491310">
    <property type="component" value="Unassembled WGS sequence"/>
</dbReference>
<comment type="similarity">
    <text evidence="2">Belongs to the Orai family.</text>
</comment>
<name>A0ABR2YM22_9CHLO</name>
<dbReference type="Pfam" id="PF07856">
    <property type="entry name" value="Orai-1"/>
    <property type="match status" value="1"/>
</dbReference>
<dbReference type="EMBL" id="JALJOT010000008">
    <property type="protein sequence ID" value="KAK9908101.1"/>
    <property type="molecule type" value="Genomic_DNA"/>
</dbReference>
<keyword evidence="3 6" id="KW-0812">Transmembrane</keyword>
<keyword evidence="5 6" id="KW-0472">Membrane</keyword>
<sequence>MEHLVEPSRDPAEDDPLTWEGIYTDSSFREEVQRWRTEDIEQKVLNNAVVLWERYAEQNRRFVEERSEQLKSFANLAALITGFAIVSFLQFDFDVAAANQGVVLAFGMTMALVVGLAINSMSLCGLIHAAVMKTGKQYVAEAEEAEFMRRCRVFALQYRKGSSPPQPRRNIQSFWHNHCEAEWQRAFFMFSGSVFVFYANLALASWIKFQTVTTAAIIMTMVFGLGFVYLIVMHLRWLEPIAGTAPRVRGPNLKELEKPMGLPFDWHLRPRRFASLASNASMPRSPQSVQTWH</sequence>
<evidence type="ECO:0000256" key="3">
    <source>
        <dbReference type="ARBA" id="ARBA00022692"/>
    </source>
</evidence>
<feature type="transmembrane region" description="Helical" evidence="6">
    <location>
        <begin position="213"/>
        <end position="232"/>
    </location>
</feature>
<evidence type="ECO:0000313" key="7">
    <source>
        <dbReference type="EMBL" id="KAK9908101.1"/>
    </source>
</evidence>